<dbReference type="Gene3D" id="1.20.1050.10">
    <property type="match status" value="1"/>
</dbReference>
<dbReference type="Proteomes" id="UP000629468">
    <property type="component" value="Unassembled WGS sequence"/>
</dbReference>
<dbReference type="SUPFAM" id="SSF52833">
    <property type="entry name" value="Thioredoxin-like"/>
    <property type="match status" value="1"/>
</dbReference>
<evidence type="ECO:0008006" key="6">
    <source>
        <dbReference type="Google" id="ProtNLM"/>
    </source>
</evidence>
<sequence>MITFYDIAVKDPIKTASPNTWKTRFVLNYKKLPYKTVYLEFSDIENEFKKLGIPPSGAAGQPWPPYTCPSIIDHSNNNTPMTESYAIAEYLDKAYPDTLKVFPPGTEALQAAFYARFSQVMYLLHPLISPKVPECLNSPAKEHFIRSRSELLGMPLADFEPKGEERVEAWKKVQAAFDTFHGWLKQSSGPYFMGETVTFADFVVGGVLYALELVFGESSEEWKDISKWNDGRWAAFKESLEPYANTDN</sequence>
<dbReference type="InterPro" id="IPR036282">
    <property type="entry name" value="Glutathione-S-Trfase_C_sf"/>
</dbReference>
<evidence type="ECO:0000313" key="5">
    <source>
        <dbReference type="Proteomes" id="UP000629468"/>
    </source>
</evidence>
<dbReference type="SUPFAM" id="SSF47616">
    <property type="entry name" value="GST C-terminal domain-like"/>
    <property type="match status" value="1"/>
</dbReference>
<organism evidence="4 5">
    <name type="scientific">Agaricus bisporus var. burnettii</name>
    <dbReference type="NCBI Taxonomy" id="192524"/>
    <lineage>
        <taxon>Eukaryota</taxon>
        <taxon>Fungi</taxon>
        <taxon>Dikarya</taxon>
        <taxon>Basidiomycota</taxon>
        <taxon>Agaricomycotina</taxon>
        <taxon>Agaricomycetes</taxon>
        <taxon>Agaricomycetidae</taxon>
        <taxon>Agaricales</taxon>
        <taxon>Agaricineae</taxon>
        <taxon>Agaricaceae</taxon>
        <taxon>Agaricus</taxon>
    </lineage>
</organism>
<gene>
    <name evidence="4" type="ORF">Agabi119p4_10152</name>
</gene>
<evidence type="ECO:0000259" key="2">
    <source>
        <dbReference type="PROSITE" id="PS50404"/>
    </source>
</evidence>
<dbReference type="Gene3D" id="3.40.30.10">
    <property type="entry name" value="Glutaredoxin"/>
    <property type="match status" value="1"/>
</dbReference>
<evidence type="ECO:0000259" key="3">
    <source>
        <dbReference type="PROSITE" id="PS50405"/>
    </source>
</evidence>
<dbReference type="AlphaFoldDB" id="A0A8H7C2B8"/>
<dbReference type="PANTHER" id="PTHR44051">
    <property type="entry name" value="GLUTATHIONE S-TRANSFERASE-RELATED"/>
    <property type="match status" value="1"/>
</dbReference>
<dbReference type="InterPro" id="IPR004045">
    <property type="entry name" value="Glutathione_S-Trfase_N"/>
</dbReference>
<dbReference type="PANTHER" id="PTHR44051:SF8">
    <property type="entry name" value="GLUTATHIONE S-TRANSFERASE GSTA"/>
    <property type="match status" value="1"/>
</dbReference>
<reference evidence="4 5" key="1">
    <citation type="journal article" name="Sci. Rep.">
        <title>Telomere-to-telomere assembled and centromere annotated genomes of the two main subspecies of the button mushroom Agaricus bisporus reveal especially polymorphic chromosome ends.</title>
        <authorList>
            <person name="Sonnenberg A.S.M."/>
            <person name="Sedaghat-Telgerd N."/>
            <person name="Lavrijssen B."/>
            <person name="Ohm R.A."/>
            <person name="Hendrickx P.M."/>
            <person name="Scholtmeijer K."/>
            <person name="Baars J.J.P."/>
            <person name="van Peer A."/>
        </authorList>
    </citation>
    <scope>NUCLEOTIDE SEQUENCE [LARGE SCALE GENOMIC DNA]</scope>
    <source>
        <strain evidence="4 5">H119_p4</strain>
    </source>
</reference>
<dbReference type="Pfam" id="PF13409">
    <property type="entry name" value="GST_N_2"/>
    <property type="match status" value="1"/>
</dbReference>
<dbReference type="InterPro" id="IPR036249">
    <property type="entry name" value="Thioredoxin-like_sf"/>
</dbReference>
<evidence type="ECO:0000313" key="4">
    <source>
        <dbReference type="EMBL" id="KAF7760743.1"/>
    </source>
</evidence>
<evidence type="ECO:0000256" key="1">
    <source>
        <dbReference type="ARBA" id="ARBA00007409"/>
    </source>
</evidence>
<feature type="domain" description="GST C-terminal" evidence="3">
    <location>
        <begin position="106"/>
        <end position="248"/>
    </location>
</feature>
<accession>A0A8H7C2B8</accession>
<proteinExistence type="inferred from homology"/>
<comment type="caution">
    <text evidence="4">The sequence shown here is derived from an EMBL/GenBank/DDBJ whole genome shotgun (WGS) entry which is preliminary data.</text>
</comment>
<comment type="similarity">
    <text evidence="1">Belongs to the GST superfamily.</text>
</comment>
<name>A0A8H7C2B8_AGABI</name>
<dbReference type="EMBL" id="JABXXO010000014">
    <property type="protein sequence ID" value="KAF7760743.1"/>
    <property type="molecule type" value="Genomic_DNA"/>
</dbReference>
<dbReference type="PROSITE" id="PS50404">
    <property type="entry name" value="GST_NTER"/>
    <property type="match status" value="1"/>
</dbReference>
<protein>
    <recommendedName>
        <fullName evidence="6">GST N-terminal domain-containing protein</fullName>
    </recommendedName>
</protein>
<dbReference type="InterPro" id="IPR010987">
    <property type="entry name" value="Glutathione-S-Trfase_C-like"/>
</dbReference>
<feature type="domain" description="GST N-terminal" evidence="2">
    <location>
        <begin position="7"/>
        <end position="99"/>
    </location>
</feature>
<dbReference type="Pfam" id="PF22041">
    <property type="entry name" value="GST_C_7"/>
    <property type="match status" value="1"/>
</dbReference>
<dbReference type="PROSITE" id="PS50405">
    <property type="entry name" value="GST_CTER"/>
    <property type="match status" value="1"/>
</dbReference>
<dbReference type="InterPro" id="IPR054416">
    <property type="entry name" value="GST_UstS-like_C"/>
</dbReference>